<evidence type="ECO:0000259" key="3">
    <source>
        <dbReference type="PROSITE" id="PS50089"/>
    </source>
</evidence>
<dbReference type="InterPro" id="IPR013083">
    <property type="entry name" value="Znf_RING/FYVE/PHD"/>
</dbReference>
<dbReference type="InterPro" id="IPR013087">
    <property type="entry name" value="Znf_C2H2_type"/>
</dbReference>
<feature type="compositionally biased region" description="Low complexity" evidence="2">
    <location>
        <begin position="568"/>
        <end position="597"/>
    </location>
</feature>
<evidence type="ECO:0000313" key="5">
    <source>
        <dbReference type="Proteomes" id="UP000284403"/>
    </source>
</evidence>
<dbReference type="GO" id="GO:0043022">
    <property type="term" value="F:ribosome binding"/>
    <property type="evidence" value="ECO:0007669"/>
    <property type="project" value="TreeGrafter"/>
</dbReference>
<feature type="compositionally biased region" description="Gly residues" evidence="2">
    <location>
        <begin position="332"/>
        <end position="341"/>
    </location>
</feature>
<feature type="region of interest" description="Disordered" evidence="2">
    <location>
        <begin position="286"/>
        <end position="305"/>
    </location>
</feature>
<dbReference type="OrthoDB" id="3838338at2759"/>
<name>A0A422PCZ5_9TRYP</name>
<evidence type="ECO:0000313" key="4">
    <source>
        <dbReference type="EMBL" id="RNF15560.1"/>
    </source>
</evidence>
<dbReference type="InterPro" id="IPR044288">
    <property type="entry name" value="ZNF598/HEL2"/>
</dbReference>
<keyword evidence="5" id="KW-1185">Reference proteome</keyword>
<dbReference type="GO" id="GO:0061630">
    <property type="term" value="F:ubiquitin protein ligase activity"/>
    <property type="evidence" value="ECO:0007669"/>
    <property type="project" value="InterPro"/>
</dbReference>
<dbReference type="Proteomes" id="UP000284403">
    <property type="component" value="Unassembled WGS sequence"/>
</dbReference>
<evidence type="ECO:0000256" key="1">
    <source>
        <dbReference type="PROSITE-ProRule" id="PRU00175"/>
    </source>
</evidence>
<dbReference type="RefSeq" id="XP_029227525.1">
    <property type="nucleotide sequence ID" value="XM_029372374.1"/>
</dbReference>
<dbReference type="GO" id="GO:0008270">
    <property type="term" value="F:zinc ion binding"/>
    <property type="evidence" value="ECO:0007669"/>
    <property type="project" value="UniProtKB-KW"/>
</dbReference>
<dbReference type="GO" id="GO:0072344">
    <property type="term" value="P:rescue of stalled ribosome"/>
    <property type="evidence" value="ECO:0007669"/>
    <property type="project" value="InterPro"/>
</dbReference>
<dbReference type="Gene3D" id="3.30.40.10">
    <property type="entry name" value="Zinc/RING finger domain, C3HC4 (zinc finger)"/>
    <property type="match status" value="1"/>
</dbReference>
<dbReference type="SMART" id="SM00355">
    <property type="entry name" value="ZnF_C2H2"/>
    <property type="match status" value="4"/>
</dbReference>
<feature type="region of interest" description="Disordered" evidence="2">
    <location>
        <begin position="561"/>
        <end position="666"/>
    </location>
</feature>
<proteinExistence type="predicted"/>
<dbReference type="Pfam" id="PF13920">
    <property type="entry name" value="zf-C3HC4_3"/>
    <property type="match status" value="1"/>
</dbReference>
<dbReference type="GO" id="GO:0016567">
    <property type="term" value="P:protein ubiquitination"/>
    <property type="evidence" value="ECO:0007669"/>
    <property type="project" value="TreeGrafter"/>
</dbReference>
<dbReference type="PANTHER" id="PTHR22938">
    <property type="entry name" value="ZINC FINGER PROTEIN 598"/>
    <property type="match status" value="1"/>
</dbReference>
<accession>A0A422PCZ5</accession>
<reference evidence="4 5" key="1">
    <citation type="journal article" date="2018" name="BMC Genomics">
        <title>Genomic comparison of Trypanosoma conorhini and Trypanosoma rangeli to Trypanosoma cruzi strains of high and low virulence.</title>
        <authorList>
            <person name="Bradwell K.R."/>
            <person name="Koparde V.N."/>
            <person name="Matveyev A.V."/>
            <person name="Serrano M.G."/>
            <person name="Alves J.M."/>
            <person name="Parikh H."/>
            <person name="Huang B."/>
            <person name="Lee V."/>
            <person name="Espinosa-Alvarez O."/>
            <person name="Ortiz P.A."/>
            <person name="Costa-Martins A.G."/>
            <person name="Teixeira M.M."/>
            <person name="Buck G.A."/>
        </authorList>
    </citation>
    <scope>NUCLEOTIDE SEQUENCE [LARGE SCALE GENOMIC DNA]</scope>
    <source>
        <strain evidence="4 5">025E</strain>
    </source>
</reference>
<comment type="caution">
    <text evidence="4">The sequence shown here is derived from an EMBL/GenBank/DDBJ whole genome shotgun (WGS) entry which is preliminary data.</text>
</comment>
<dbReference type="AlphaFoldDB" id="A0A422PCZ5"/>
<dbReference type="SUPFAM" id="SSF57850">
    <property type="entry name" value="RING/U-box"/>
    <property type="match status" value="1"/>
</dbReference>
<sequence>MANRTGELEPVECLVCATACEAIAVFNCGHYVCYVCGLHIHSIDHGACPVCREKGETVIVTRTLPGENDDEDKFSTASVQAMEDVSVFDTQLQCFVQGNSLATEMSKMYECVCPVPKCWRRGVQEPFCELYPLREHLRIEHRMEYCGICLQHRSVFLCEQQVYSRETLQLHMDGVCPHDAPAFLGHPFCRFCAKSRFYDEDHLLEHMKHHHFTCDVCNRSEFLFRYYENRQKLLQHFEQAHQLCDHPACASLDPMMRVFASDLELALHKQRVHGVRSRVALFMADNSSANPSSSPPTTTSPATRGNANVISITFDHVHRQDTVKLMQKCAHSGGGVSAGGPKGKRKGGDKIRMGWVRGDAPGLPLHFRIRGVLSPLMRRGRERAAEPHSALASGAFGVSESAETYNSKNKVPLDRNELQCALDAALREELPELHQMQDFRACTAEFMSGRMLTMRYYNCLRTEFFPSEGAFQKVFPLLVATVPLPERRDALVQIEKMRHAPEVLHAQRMQEEDAKKKRDAEKWQKQYELLARIEQKSNRRKGNVAGGHNVWLERGSAALLSRAHEQQSEAQPQEQQRRSQQPSRGNNNNNGSTRPSSAQASLPATAHWGTTHEQQQLRPSLLPTGTGYYQDPDDFPELPTTNPRLAWGRSQAKRSQRPNAWNCKRI</sequence>
<keyword evidence="1" id="KW-0862">Zinc</keyword>
<organism evidence="4 5">
    <name type="scientific">Trypanosoma conorhini</name>
    <dbReference type="NCBI Taxonomy" id="83891"/>
    <lineage>
        <taxon>Eukaryota</taxon>
        <taxon>Discoba</taxon>
        <taxon>Euglenozoa</taxon>
        <taxon>Kinetoplastea</taxon>
        <taxon>Metakinetoplastina</taxon>
        <taxon>Trypanosomatida</taxon>
        <taxon>Trypanosomatidae</taxon>
        <taxon>Trypanosoma</taxon>
    </lineage>
</organism>
<feature type="region of interest" description="Disordered" evidence="2">
    <location>
        <begin position="331"/>
        <end position="351"/>
    </location>
</feature>
<keyword evidence="1" id="KW-0479">Metal-binding</keyword>
<feature type="compositionally biased region" description="Low complexity" evidence="2">
    <location>
        <begin position="286"/>
        <end position="303"/>
    </location>
</feature>
<feature type="domain" description="RING-type" evidence="3">
    <location>
        <begin position="13"/>
        <end position="52"/>
    </location>
</feature>
<dbReference type="PROSITE" id="PS50089">
    <property type="entry name" value="ZF_RING_2"/>
    <property type="match status" value="1"/>
</dbReference>
<dbReference type="GeneID" id="40319091"/>
<gene>
    <name evidence="4" type="ORF">Tco025E_05480</name>
</gene>
<keyword evidence="1" id="KW-0863">Zinc-finger</keyword>
<dbReference type="PANTHER" id="PTHR22938:SF0">
    <property type="entry name" value="E3 UBIQUITIN-PROTEIN LIGASE ZNF598"/>
    <property type="match status" value="1"/>
</dbReference>
<dbReference type="InterPro" id="IPR001841">
    <property type="entry name" value="Znf_RING"/>
</dbReference>
<evidence type="ECO:0000256" key="2">
    <source>
        <dbReference type="SAM" id="MobiDB-lite"/>
    </source>
</evidence>
<dbReference type="EMBL" id="MKKU01000323">
    <property type="protein sequence ID" value="RNF15560.1"/>
    <property type="molecule type" value="Genomic_DNA"/>
</dbReference>
<protein>
    <submittedName>
        <fullName evidence="4">Zinc finger, c2h2 type domain containing protein</fullName>
    </submittedName>
</protein>